<evidence type="ECO:0000256" key="1">
    <source>
        <dbReference type="ARBA" id="ARBA00022729"/>
    </source>
</evidence>
<dbReference type="RefSeq" id="WP_058571067.1">
    <property type="nucleotide sequence ID" value="NZ_LOPV01000054.1"/>
</dbReference>
<dbReference type="Pfam" id="PF11611">
    <property type="entry name" value="DUF4352"/>
    <property type="match status" value="2"/>
</dbReference>
<organism evidence="3 4">
    <name type="scientific">Haloferax profundi</name>
    <dbReference type="NCBI Taxonomy" id="1544718"/>
    <lineage>
        <taxon>Archaea</taxon>
        <taxon>Methanobacteriati</taxon>
        <taxon>Methanobacteriota</taxon>
        <taxon>Stenosarchaea group</taxon>
        <taxon>Halobacteria</taxon>
        <taxon>Halobacteriales</taxon>
        <taxon>Haloferacaceae</taxon>
        <taxon>Haloferax</taxon>
    </lineage>
</organism>
<dbReference type="OrthoDB" id="293745at2157"/>
<sequence>IEIAAKNKDPEEFISFRSFFQVSLRDSESYEYSQTFRGTGRRLSSGELAPGEVTRGDIVFEVPQEASGLSLHVDMDESLFSYGGAIIDLESEGSGRTLMQDLNVDVYGVGDTLEFEDIRFTPNEVRTSMGSGYREPDSGNEFLVVNITVENNSSEELSVSTLLQMDLKDEMGYTYSTSVSGTSSLDRRFSQGQPIAPNSKKRGEIAFEVEQGLSPVYLMMDFEIFDEGDKTFFQLR</sequence>
<protein>
    <recommendedName>
        <fullName evidence="2">DUF4352 domain-containing protein</fullName>
    </recommendedName>
</protein>
<accession>A0A0W1SVT9</accession>
<dbReference type="EMBL" id="LOPV01000054">
    <property type="protein sequence ID" value="KTG30366.1"/>
    <property type="molecule type" value="Genomic_DNA"/>
</dbReference>
<feature type="domain" description="DUF4352" evidence="2">
    <location>
        <begin position="1"/>
        <end position="74"/>
    </location>
</feature>
<gene>
    <name evidence="3" type="ORF">AUR66_08200</name>
</gene>
<proteinExistence type="predicted"/>
<feature type="non-terminal residue" evidence="3">
    <location>
        <position position="1"/>
    </location>
</feature>
<dbReference type="InterPro" id="IPR029051">
    <property type="entry name" value="DUF4352"/>
</dbReference>
<dbReference type="Gene3D" id="2.60.40.1240">
    <property type="match status" value="2"/>
</dbReference>
<keyword evidence="1" id="KW-0732">Signal</keyword>
<keyword evidence="4" id="KW-1185">Reference proteome</keyword>
<evidence type="ECO:0000259" key="2">
    <source>
        <dbReference type="Pfam" id="PF11611"/>
    </source>
</evidence>
<dbReference type="Proteomes" id="UP000053157">
    <property type="component" value="Unassembled WGS sequence"/>
</dbReference>
<evidence type="ECO:0000313" key="3">
    <source>
        <dbReference type="EMBL" id="KTG30366.1"/>
    </source>
</evidence>
<name>A0A0W1SVT9_9EURY</name>
<feature type="domain" description="DUF4352" evidence="2">
    <location>
        <begin position="107"/>
        <end position="227"/>
    </location>
</feature>
<reference evidence="3 4" key="1">
    <citation type="submission" date="2015-12" db="EMBL/GenBank/DDBJ databases">
        <title>Haloferax profundi sp. nov. isolated from the Discovery deep brine-seawater interface in the Red Sea.</title>
        <authorList>
            <person name="Zhang G."/>
            <person name="Stingl U."/>
            <person name="Rashid M."/>
        </authorList>
    </citation>
    <scope>NUCLEOTIDE SEQUENCE [LARGE SCALE GENOMIC DNA]</scope>
    <source>
        <strain evidence="3 4">SB29</strain>
    </source>
</reference>
<comment type="caution">
    <text evidence="3">The sequence shown here is derived from an EMBL/GenBank/DDBJ whole genome shotgun (WGS) entry which is preliminary data.</text>
</comment>
<dbReference type="AlphaFoldDB" id="A0A0W1SVT9"/>
<dbReference type="InterPro" id="IPR029050">
    <property type="entry name" value="Immunoprotect_excell_Ig-like"/>
</dbReference>
<evidence type="ECO:0000313" key="4">
    <source>
        <dbReference type="Proteomes" id="UP000053157"/>
    </source>
</evidence>